<organism evidence="3 4">
    <name type="scientific">Neptunomonas japonica JAMM 1380</name>
    <dbReference type="NCBI Taxonomy" id="1441457"/>
    <lineage>
        <taxon>Bacteria</taxon>
        <taxon>Pseudomonadati</taxon>
        <taxon>Pseudomonadota</taxon>
        <taxon>Gammaproteobacteria</taxon>
        <taxon>Oceanospirillales</taxon>
        <taxon>Oceanospirillaceae</taxon>
        <taxon>Neptunomonas</taxon>
    </lineage>
</organism>
<proteinExistence type="predicted"/>
<evidence type="ECO:0000313" key="4">
    <source>
        <dbReference type="Proteomes" id="UP000595332"/>
    </source>
</evidence>
<accession>A0A7R6PGZ5</accession>
<evidence type="ECO:0000259" key="2">
    <source>
        <dbReference type="PROSITE" id="PS50222"/>
    </source>
</evidence>
<feature type="transmembrane region" description="Helical" evidence="1">
    <location>
        <begin position="278"/>
        <end position="301"/>
    </location>
</feature>
<keyword evidence="1" id="KW-0812">Transmembrane</keyword>
<dbReference type="PROSITE" id="PS50222">
    <property type="entry name" value="EF_HAND_2"/>
    <property type="match status" value="1"/>
</dbReference>
<dbReference type="AlphaFoldDB" id="A0A7R6PGZ5"/>
<protein>
    <recommendedName>
        <fullName evidence="2">EF-hand domain-containing protein</fullName>
    </recommendedName>
</protein>
<dbReference type="InterPro" id="IPR018247">
    <property type="entry name" value="EF_Hand_1_Ca_BS"/>
</dbReference>
<keyword evidence="4" id="KW-1185">Reference proteome</keyword>
<dbReference type="PROSITE" id="PS00018">
    <property type="entry name" value="EF_HAND_1"/>
    <property type="match status" value="1"/>
</dbReference>
<reference evidence="3 4" key="1">
    <citation type="journal article" date="2008" name="Int. J. Syst. Evol. Microbiol.">
        <title>Neptunomonas japonica sp. nov., an Osedax japonicus symbiont-like bacterium isolated from sediment adjacent to sperm whale carcasses off Kagoshima, Japan.</title>
        <authorList>
            <person name="Miyazaki M."/>
            <person name="Nogi Y."/>
            <person name="Fujiwara Y."/>
            <person name="Kawato M."/>
            <person name="Kubokawa K."/>
            <person name="Horikoshi K."/>
        </authorList>
    </citation>
    <scope>NUCLEOTIDE SEQUENCE [LARGE SCALE GENOMIC DNA]</scope>
    <source>
        <strain evidence="3 4">JAMM 1380</strain>
    </source>
</reference>
<name>A0A7R6PGZ5_9GAMM</name>
<dbReference type="Proteomes" id="UP000595332">
    <property type="component" value="Chromosome"/>
</dbReference>
<feature type="transmembrane region" description="Helical" evidence="1">
    <location>
        <begin position="6"/>
        <end position="27"/>
    </location>
</feature>
<dbReference type="RefSeq" id="WP_201349613.1">
    <property type="nucleotide sequence ID" value="NZ_AP014546.1"/>
</dbReference>
<gene>
    <name evidence="3" type="ORF">NEJAP_1014</name>
</gene>
<keyword evidence="1" id="KW-0472">Membrane</keyword>
<dbReference type="InterPro" id="IPR002048">
    <property type="entry name" value="EF_hand_dom"/>
</dbReference>
<dbReference type="KEGG" id="njp:NEJAP_1014"/>
<feature type="domain" description="EF-hand" evidence="2">
    <location>
        <begin position="202"/>
        <end position="237"/>
    </location>
</feature>
<dbReference type="GO" id="GO:0005509">
    <property type="term" value="F:calcium ion binding"/>
    <property type="evidence" value="ECO:0007669"/>
    <property type="project" value="InterPro"/>
</dbReference>
<evidence type="ECO:0000313" key="3">
    <source>
        <dbReference type="EMBL" id="BBB28971.1"/>
    </source>
</evidence>
<sequence length="302" mass="34278">MNTDTAFVFVILVAVIIVTLWKGFAFLKRYRLITGTPTSKIRSAHQGYVEIIGHIIEGEYGPLTAPLSGRQCVWYSYNISRLKSSGKTKSWHIEDSGKSDAWFQISDNTATGLVDPAGAIVRTDNQRTWYGDTPHPNQPIKRTSGFDLNALLTKKLGGSRYRYQETLLFTHEQIYALGQFQSVGGGRHLPPLKKLSGEITREWKQSYNELLQRFDSNNDQKLDMQEWSDVQKAAHQEANKRRADMQAAPTMHVLSCPTEKEHPYLLSTLDEEKLATCYGWYSVGALLLLITESYLLFHLLAF</sequence>
<keyword evidence="1" id="KW-1133">Transmembrane helix</keyword>
<evidence type="ECO:0000256" key="1">
    <source>
        <dbReference type="SAM" id="Phobius"/>
    </source>
</evidence>
<dbReference type="EMBL" id="AP014546">
    <property type="protein sequence ID" value="BBB28971.1"/>
    <property type="molecule type" value="Genomic_DNA"/>
</dbReference>